<dbReference type="Pfam" id="PF24758">
    <property type="entry name" value="LRR_At5g56370"/>
    <property type="match status" value="1"/>
</dbReference>
<sequence>MNGQSRERETEEESSNDIISTLPDSLLCHILSFLPTQHAVVTSLLSTRWRPLWTQLPILHLDQFQLSLERRNTSTFLHIMSTIWTLRNAIHNPTPLNTFRIYWWHACLSSYVHKWISAIIPRGLQDLDIAIFPDRIMELPLSIFFSTTLVTLKLHGYIYLNPPSASAFPTLRILQLKYVTFANSDSLSTFLTPTACPLLQHLTLFNVASQKNEGKFNIIILLPTLKTLHLCCTPASSFKLHLNTPALQYFYFKAHLEEDVVLENLSNLAQLLLQLRQSNIVDVLSIQDYAKRLRDFIQPFSHVISLAFSIHTTKILYHVFADDEVPVFHNLSSLKFHGFHNLEWRAIQLLLCRAPNLQILAFESGTYFGLGWREEPLDVPECLSSHLTTCHYKEFSGLMDEMQLVRHILKAARVLKTMTINVGTHLSSEEKLRICNQLMKFPISSQTCQITFDGGDIYCE</sequence>
<proteinExistence type="predicted"/>
<dbReference type="PANTHER" id="PTHR31900">
    <property type="entry name" value="F-BOX/RNI SUPERFAMILY PROTEIN-RELATED"/>
    <property type="match status" value="1"/>
</dbReference>
<evidence type="ECO:0008006" key="4">
    <source>
        <dbReference type="Google" id="ProtNLM"/>
    </source>
</evidence>
<evidence type="ECO:0000259" key="2">
    <source>
        <dbReference type="SMART" id="SM00579"/>
    </source>
</evidence>
<dbReference type="Pfam" id="PF08387">
    <property type="entry name" value="FBD"/>
    <property type="match status" value="1"/>
</dbReference>
<protein>
    <recommendedName>
        <fullName evidence="4">F-box domain-containing protein</fullName>
    </recommendedName>
</protein>
<dbReference type="Pfam" id="PF00646">
    <property type="entry name" value="F-box"/>
    <property type="match status" value="1"/>
</dbReference>
<organism evidence="3">
    <name type="scientific">Fagus sylvatica</name>
    <name type="common">Beechnut</name>
    <dbReference type="NCBI Taxonomy" id="28930"/>
    <lineage>
        <taxon>Eukaryota</taxon>
        <taxon>Viridiplantae</taxon>
        <taxon>Streptophyta</taxon>
        <taxon>Embryophyta</taxon>
        <taxon>Tracheophyta</taxon>
        <taxon>Spermatophyta</taxon>
        <taxon>Magnoliopsida</taxon>
        <taxon>eudicotyledons</taxon>
        <taxon>Gunneridae</taxon>
        <taxon>Pentapetalae</taxon>
        <taxon>rosids</taxon>
        <taxon>fabids</taxon>
        <taxon>Fagales</taxon>
        <taxon>Fagaceae</taxon>
        <taxon>Fagus</taxon>
    </lineage>
</organism>
<dbReference type="AlphaFoldDB" id="A0A2N9GZ41"/>
<dbReference type="InterPro" id="IPR055411">
    <property type="entry name" value="LRR_FXL15/At3g58940/PEG3-like"/>
</dbReference>
<accession>A0A2N9GZ41</accession>
<evidence type="ECO:0000259" key="1">
    <source>
        <dbReference type="SMART" id="SM00256"/>
    </source>
</evidence>
<dbReference type="SUPFAM" id="SSF52047">
    <property type="entry name" value="RNI-like"/>
    <property type="match status" value="1"/>
</dbReference>
<evidence type="ECO:0000313" key="3">
    <source>
        <dbReference type="EMBL" id="SPD04639.1"/>
    </source>
</evidence>
<dbReference type="SUPFAM" id="SSF81383">
    <property type="entry name" value="F-box domain"/>
    <property type="match status" value="1"/>
</dbReference>
<dbReference type="PANTHER" id="PTHR31900:SF34">
    <property type="entry name" value="EMB|CAB62440.1-RELATED"/>
    <property type="match status" value="1"/>
</dbReference>
<dbReference type="InterPro" id="IPR050232">
    <property type="entry name" value="FBL13/AtMIF1-like"/>
</dbReference>
<reference evidence="3" key="1">
    <citation type="submission" date="2018-02" db="EMBL/GenBank/DDBJ databases">
        <authorList>
            <person name="Cohen D.B."/>
            <person name="Kent A.D."/>
        </authorList>
    </citation>
    <scope>NUCLEOTIDE SEQUENCE</scope>
</reference>
<dbReference type="InterPro" id="IPR006566">
    <property type="entry name" value="FBD"/>
</dbReference>
<dbReference type="InterPro" id="IPR053781">
    <property type="entry name" value="F-box_AtFBL13-like"/>
</dbReference>
<gene>
    <name evidence="3" type="ORF">FSB_LOCUS32521</name>
</gene>
<dbReference type="EMBL" id="OIVN01002557">
    <property type="protein sequence ID" value="SPD04639.1"/>
    <property type="molecule type" value="Genomic_DNA"/>
</dbReference>
<dbReference type="SMART" id="SM00579">
    <property type="entry name" value="FBD"/>
    <property type="match status" value="1"/>
</dbReference>
<feature type="domain" description="F-box" evidence="1">
    <location>
        <begin position="22"/>
        <end position="62"/>
    </location>
</feature>
<name>A0A2N9GZ41_FAGSY</name>
<feature type="domain" description="FBD" evidence="2">
    <location>
        <begin position="381"/>
        <end position="453"/>
    </location>
</feature>
<dbReference type="InterPro" id="IPR001810">
    <property type="entry name" value="F-box_dom"/>
</dbReference>
<dbReference type="InterPro" id="IPR036047">
    <property type="entry name" value="F-box-like_dom_sf"/>
</dbReference>
<dbReference type="CDD" id="cd22160">
    <property type="entry name" value="F-box_AtFBL13-like"/>
    <property type="match status" value="1"/>
</dbReference>
<dbReference type="SMART" id="SM00256">
    <property type="entry name" value="FBOX"/>
    <property type="match status" value="1"/>
</dbReference>
<dbReference type="Gene3D" id="1.20.1280.50">
    <property type="match status" value="1"/>
</dbReference>